<feature type="chain" id="PRO_5045445463" evidence="1">
    <location>
        <begin position="21"/>
        <end position="847"/>
    </location>
</feature>
<dbReference type="Gene3D" id="2.60.120.430">
    <property type="entry name" value="Galactose-binding lectin"/>
    <property type="match status" value="1"/>
</dbReference>
<dbReference type="SUPFAM" id="SSF81901">
    <property type="entry name" value="HCP-like"/>
    <property type="match status" value="2"/>
</dbReference>
<protein>
    <submittedName>
        <fullName evidence="2">Sel1 repeat family protein</fullName>
    </submittedName>
</protein>
<evidence type="ECO:0000313" key="3">
    <source>
        <dbReference type="Proteomes" id="UP001165367"/>
    </source>
</evidence>
<dbReference type="SMART" id="SM00671">
    <property type="entry name" value="SEL1"/>
    <property type="match status" value="4"/>
</dbReference>
<dbReference type="RefSeq" id="WP_237877312.1">
    <property type="nucleotide sequence ID" value="NZ_JAKLTR010000034.1"/>
</dbReference>
<accession>A0ABS9L0Y2</accession>
<dbReference type="EMBL" id="JAKLTR010000034">
    <property type="protein sequence ID" value="MCG2618129.1"/>
    <property type="molecule type" value="Genomic_DNA"/>
</dbReference>
<dbReference type="Proteomes" id="UP001165367">
    <property type="component" value="Unassembled WGS sequence"/>
</dbReference>
<reference evidence="2" key="1">
    <citation type="submission" date="2022-01" db="EMBL/GenBank/DDBJ databases">
        <authorList>
            <person name="Jo J.-H."/>
            <person name="Im W.-T."/>
        </authorList>
    </citation>
    <scope>NUCLEOTIDE SEQUENCE</scope>
    <source>
        <strain evidence="2">NA20</strain>
    </source>
</reference>
<gene>
    <name evidence="2" type="ORF">LZZ85_27750</name>
</gene>
<organism evidence="2 3">
    <name type="scientific">Terrimonas ginsenosidimutans</name>
    <dbReference type="NCBI Taxonomy" id="2908004"/>
    <lineage>
        <taxon>Bacteria</taxon>
        <taxon>Pseudomonadati</taxon>
        <taxon>Bacteroidota</taxon>
        <taxon>Chitinophagia</taxon>
        <taxon>Chitinophagales</taxon>
        <taxon>Chitinophagaceae</taxon>
        <taxon>Terrimonas</taxon>
    </lineage>
</organism>
<evidence type="ECO:0000256" key="1">
    <source>
        <dbReference type="SAM" id="SignalP"/>
    </source>
</evidence>
<proteinExistence type="predicted"/>
<name>A0ABS9L0Y2_9BACT</name>
<feature type="signal peptide" evidence="1">
    <location>
        <begin position="1"/>
        <end position="20"/>
    </location>
</feature>
<keyword evidence="1" id="KW-0732">Signal</keyword>
<dbReference type="InterPro" id="IPR006597">
    <property type="entry name" value="Sel1-like"/>
</dbReference>
<keyword evidence="3" id="KW-1185">Reference proteome</keyword>
<dbReference type="PANTHER" id="PTHR11102">
    <property type="entry name" value="SEL-1-LIKE PROTEIN"/>
    <property type="match status" value="1"/>
</dbReference>
<dbReference type="InterPro" id="IPR011990">
    <property type="entry name" value="TPR-like_helical_dom_sf"/>
</dbReference>
<comment type="caution">
    <text evidence="2">The sequence shown here is derived from an EMBL/GenBank/DDBJ whole genome shotgun (WGS) entry which is preliminary data.</text>
</comment>
<evidence type="ECO:0000313" key="2">
    <source>
        <dbReference type="EMBL" id="MCG2618129.1"/>
    </source>
</evidence>
<dbReference type="InterPro" id="IPR050767">
    <property type="entry name" value="Sel1_AlgK"/>
</dbReference>
<dbReference type="PANTHER" id="PTHR11102:SF160">
    <property type="entry name" value="ERAD-ASSOCIATED E3 UBIQUITIN-PROTEIN LIGASE COMPONENT HRD3"/>
    <property type="match status" value="1"/>
</dbReference>
<dbReference type="Pfam" id="PF08238">
    <property type="entry name" value="Sel1"/>
    <property type="match status" value="3"/>
</dbReference>
<dbReference type="Gene3D" id="1.25.40.10">
    <property type="entry name" value="Tetratricopeptide repeat domain"/>
    <property type="match status" value="1"/>
</dbReference>
<sequence length="847" mass="92955">MKMLATALFLSCFSPIVLLAQENKFEGLWEGESKRGEDRFAIKMNVAFTGKTKWTDTDVLTFAGTTDIVAHIKDNTPYITPGDRLFGKIAKGIKGKPKAELFFHMSQLLKDTATNSLFYTEAVYLDGDEKAWCLKQFLMTYSKTADGEFLTGVSNDCGKLEIKLKRTETVVSSSEKAKVIKVRDNLAAGVKITDIKFVGADGSREIRSNQTGTFSYRVINNSSYALKGIFCGINIYGEFAPLIKFVHQGQEYQGGIAESFDIPKGGSVEVSRQTRTSLEVPPDSVVFVSDLGRIGAIVWHASTSIRSQSMFANVNFTIPDKTDPRTVALDLLFGTPTFDEPRGRQKLDQLAKSGDKKAIMWQSFFTYAGLYSYPKNEELAMHRARKAEVFNVLLPLAKTGDLEAMYLIAYAYSMKLNPGQQQINADYFLKTAATNHYKPAAYDFALRAAAGKDTASSRTLLGDLYRQGFKRAGFSLAMLNERSITQTGMADSAVAMYKSLSATGNVDAMIQLAELTYAGKAVRQNKTEGLAMAKKAAGLKNTTAMVSYANLLMKEDVNDLRRKEAIQLLTQAGDYGDREAMFVLGLLHYNAAPADKKTAATWIERAAIQGHPQAMHLAGNFYGAGEGVEKNSTKSRYWLNQAKSHGVGKGSKGGEAVRESPFLILLQGALNYEPSTYEIVRNQYGNVVSEGYIDNQPMNYMLGGLGELFRHSQSQKQEIINDIQEIKNDSVSQVLGGIIMSGVKIPDILAGQMINVSAGGSIGLGTIAGIVNTYGTNDQLLRSFSFDPQLNHGAVIMQFNDSPFQMVGPGFTGWKAPAAGTLLIGVNDRQYQNNTGYFDLRIEIFKN</sequence>